<evidence type="ECO:0000256" key="6">
    <source>
        <dbReference type="ARBA" id="ARBA00023211"/>
    </source>
</evidence>
<dbReference type="Gene3D" id="3.90.79.10">
    <property type="entry name" value="Nucleoside Triphosphate Pyrophosphohydrolase"/>
    <property type="match status" value="1"/>
</dbReference>
<evidence type="ECO:0000256" key="2">
    <source>
        <dbReference type="ARBA" id="ARBA00001946"/>
    </source>
</evidence>
<dbReference type="Proteomes" id="UP000266841">
    <property type="component" value="Unassembled WGS sequence"/>
</dbReference>
<evidence type="ECO:0000256" key="4">
    <source>
        <dbReference type="ARBA" id="ARBA00022801"/>
    </source>
</evidence>
<dbReference type="InterPro" id="IPR000086">
    <property type="entry name" value="NUDIX_hydrolase_dom"/>
</dbReference>
<evidence type="ECO:0000313" key="9">
    <source>
        <dbReference type="Proteomes" id="UP000266841"/>
    </source>
</evidence>
<keyword evidence="3" id="KW-0479">Metal-binding</keyword>
<accession>K0TPE8</accession>
<evidence type="ECO:0000313" key="8">
    <source>
        <dbReference type="EMBL" id="EJK74412.1"/>
    </source>
</evidence>
<dbReference type="Pfam" id="PF00293">
    <property type="entry name" value="NUDIX"/>
    <property type="match status" value="1"/>
</dbReference>
<keyword evidence="5" id="KW-0460">Magnesium</keyword>
<sequence>MGVQEAMLSKLKAVGLDKKERVGHVCCPGGKQDEEDGGDDLKTALREAEEEVGLKPQHLRPLARLQSVESKNNLAVTPFVALVDPPEMAEPNQLKINAEEVEDAFSVPLSWFLDDGNLDSIMPMEWRGDEFLLRTYLWDDPESQKQFKIWGLTAHIVHSVAEIVCS</sequence>
<dbReference type="InterPro" id="IPR015797">
    <property type="entry name" value="NUDIX_hydrolase-like_dom_sf"/>
</dbReference>
<dbReference type="PROSITE" id="PS51462">
    <property type="entry name" value="NUDIX"/>
    <property type="match status" value="1"/>
</dbReference>
<proteinExistence type="predicted"/>
<dbReference type="PANTHER" id="PTHR12992:SF24">
    <property type="entry name" value="PEROXISOMAL COENZYME A DIPHOSPHATASE NUDT7"/>
    <property type="match status" value="1"/>
</dbReference>
<dbReference type="GO" id="GO:0010945">
    <property type="term" value="F:coenzyme A diphosphatase activity"/>
    <property type="evidence" value="ECO:0007669"/>
    <property type="project" value="InterPro"/>
</dbReference>
<dbReference type="EMBL" id="AGNL01003697">
    <property type="protein sequence ID" value="EJK74412.1"/>
    <property type="molecule type" value="Genomic_DNA"/>
</dbReference>
<organism evidence="8 9">
    <name type="scientific">Thalassiosira oceanica</name>
    <name type="common">Marine diatom</name>
    <dbReference type="NCBI Taxonomy" id="159749"/>
    <lineage>
        <taxon>Eukaryota</taxon>
        <taxon>Sar</taxon>
        <taxon>Stramenopiles</taxon>
        <taxon>Ochrophyta</taxon>
        <taxon>Bacillariophyta</taxon>
        <taxon>Coscinodiscophyceae</taxon>
        <taxon>Thalassiosirophycidae</taxon>
        <taxon>Thalassiosirales</taxon>
        <taxon>Thalassiosiraceae</taxon>
        <taxon>Thalassiosira</taxon>
    </lineage>
</organism>
<dbReference type="eggNOG" id="KOG3069">
    <property type="taxonomic scope" value="Eukaryota"/>
</dbReference>
<dbReference type="OMA" id="HIIHEVA"/>
<name>K0TPE8_THAOC</name>
<dbReference type="CDD" id="cd03426">
    <property type="entry name" value="NUDIX_CoAse_Nudt7"/>
    <property type="match status" value="1"/>
</dbReference>
<reference evidence="8 9" key="1">
    <citation type="journal article" date="2012" name="Genome Biol.">
        <title>Genome and low-iron response of an oceanic diatom adapted to chronic iron limitation.</title>
        <authorList>
            <person name="Lommer M."/>
            <person name="Specht M."/>
            <person name="Roy A.S."/>
            <person name="Kraemer L."/>
            <person name="Andreson R."/>
            <person name="Gutowska M.A."/>
            <person name="Wolf J."/>
            <person name="Bergner S.V."/>
            <person name="Schilhabel M.B."/>
            <person name="Klostermeier U.C."/>
            <person name="Beiko R.G."/>
            <person name="Rosenstiel P."/>
            <person name="Hippler M."/>
            <person name="Laroche J."/>
        </authorList>
    </citation>
    <scope>NUCLEOTIDE SEQUENCE [LARGE SCALE GENOMIC DNA]</scope>
    <source>
        <strain evidence="8 9">CCMP1005</strain>
    </source>
</reference>
<evidence type="ECO:0000256" key="3">
    <source>
        <dbReference type="ARBA" id="ARBA00022723"/>
    </source>
</evidence>
<keyword evidence="6" id="KW-0464">Manganese</keyword>
<feature type="domain" description="Nudix hydrolase" evidence="7">
    <location>
        <begin position="1"/>
        <end position="134"/>
    </location>
</feature>
<evidence type="ECO:0000259" key="7">
    <source>
        <dbReference type="PROSITE" id="PS51462"/>
    </source>
</evidence>
<evidence type="ECO:0000256" key="1">
    <source>
        <dbReference type="ARBA" id="ARBA00001936"/>
    </source>
</evidence>
<comment type="cofactor">
    <cofactor evidence="2">
        <name>Mg(2+)</name>
        <dbReference type="ChEBI" id="CHEBI:18420"/>
    </cofactor>
</comment>
<gene>
    <name evidence="8" type="ORF">THAOC_03917</name>
</gene>
<protein>
    <recommendedName>
        <fullName evidence="7">Nudix hydrolase domain-containing protein</fullName>
    </recommendedName>
</protein>
<dbReference type="GO" id="GO:0046872">
    <property type="term" value="F:metal ion binding"/>
    <property type="evidence" value="ECO:0007669"/>
    <property type="project" value="UniProtKB-KW"/>
</dbReference>
<dbReference type="InterPro" id="IPR045121">
    <property type="entry name" value="CoAse"/>
</dbReference>
<dbReference type="OrthoDB" id="206213at2759"/>
<comment type="caution">
    <text evidence="8">The sequence shown here is derived from an EMBL/GenBank/DDBJ whole genome shotgun (WGS) entry which is preliminary data.</text>
</comment>
<dbReference type="SUPFAM" id="SSF55811">
    <property type="entry name" value="Nudix"/>
    <property type="match status" value="1"/>
</dbReference>
<keyword evidence="9" id="KW-1185">Reference proteome</keyword>
<dbReference type="AlphaFoldDB" id="K0TPE8"/>
<keyword evidence="4" id="KW-0378">Hydrolase</keyword>
<dbReference type="GO" id="GO:0015938">
    <property type="term" value="P:coenzyme A catabolic process"/>
    <property type="evidence" value="ECO:0007669"/>
    <property type="project" value="TreeGrafter"/>
</dbReference>
<evidence type="ECO:0000256" key="5">
    <source>
        <dbReference type="ARBA" id="ARBA00022842"/>
    </source>
</evidence>
<comment type="cofactor">
    <cofactor evidence="1">
        <name>Mn(2+)</name>
        <dbReference type="ChEBI" id="CHEBI:29035"/>
    </cofactor>
</comment>
<dbReference type="PANTHER" id="PTHR12992">
    <property type="entry name" value="NUDIX HYDROLASE"/>
    <property type="match status" value="1"/>
</dbReference>